<dbReference type="Proteomes" id="UP000435802">
    <property type="component" value="Unassembled WGS sequence"/>
</dbReference>
<dbReference type="Pfam" id="PF00359">
    <property type="entry name" value="PTS_EIIA_2"/>
    <property type="match status" value="1"/>
</dbReference>
<evidence type="ECO:0000313" key="2">
    <source>
        <dbReference type="EMBL" id="MXN45255.1"/>
    </source>
</evidence>
<reference evidence="2 3" key="1">
    <citation type="submission" date="2019-12" db="EMBL/GenBank/DDBJ databases">
        <title>Shinella kummerowiae sp. nov., a symbiotic bacterium isolated from root nodules of the herbal legume Kummerowia stipulacea.</title>
        <authorList>
            <person name="Gao J."/>
        </authorList>
    </citation>
    <scope>NUCLEOTIDE SEQUENCE [LARGE SCALE GENOMIC DNA]</scope>
    <source>
        <strain evidence="2 3">CCBAU 25048</strain>
    </source>
</reference>
<gene>
    <name evidence="2" type="ORF">GR138_08640</name>
</gene>
<proteinExistence type="predicted"/>
<dbReference type="InterPro" id="IPR016152">
    <property type="entry name" value="PTrfase/Anion_transptr"/>
</dbReference>
<protein>
    <submittedName>
        <fullName evidence="2">PTS transporter subunit EIIA</fullName>
    </submittedName>
</protein>
<sequence length="146" mass="15486">MQLSDHLALENIAVDLPPVSKHKLLRQLADMSAQQTGIEAGVIAKALLARENLGSTGIGRGIAIPHALIEGLPKSLAIVARLARPIDFEAVDDIPVDIVVLLLSPAAGHGQNLNILSCIARQLRHDHTVAAIRAAHTADEIFVLLT</sequence>
<name>A0A6N8S864_9HYPH</name>
<dbReference type="Gene3D" id="3.40.930.10">
    <property type="entry name" value="Mannitol-specific EII, Chain A"/>
    <property type="match status" value="1"/>
</dbReference>
<dbReference type="InterPro" id="IPR002178">
    <property type="entry name" value="PTS_EIIA_type-2_dom"/>
</dbReference>
<dbReference type="EMBL" id="WUMK01000003">
    <property type="protein sequence ID" value="MXN45255.1"/>
    <property type="molecule type" value="Genomic_DNA"/>
</dbReference>
<organism evidence="2 3">
    <name type="scientific">Shinella kummerowiae</name>
    <dbReference type="NCBI Taxonomy" id="417745"/>
    <lineage>
        <taxon>Bacteria</taxon>
        <taxon>Pseudomonadati</taxon>
        <taxon>Pseudomonadota</taxon>
        <taxon>Alphaproteobacteria</taxon>
        <taxon>Hyphomicrobiales</taxon>
        <taxon>Rhizobiaceae</taxon>
        <taxon>Shinella</taxon>
    </lineage>
</organism>
<dbReference type="CDD" id="cd00211">
    <property type="entry name" value="PTS_IIA_fru"/>
    <property type="match status" value="1"/>
</dbReference>
<dbReference type="SUPFAM" id="SSF55804">
    <property type="entry name" value="Phoshotransferase/anion transport protein"/>
    <property type="match status" value="1"/>
</dbReference>
<dbReference type="OrthoDB" id="95460at2"/>
<dbReference type="PROSITE" id="PS00372">
    <property type="entry name" value="PTS_EIIA_TYPE_2_HIS"/>
    <property type="match status" value="1"/>
</dbReference>
<dbReference type="RefSeq" id="WP_160858386.1">
    <property type="nucleotide sequence ID" value="NZ_WUMK01000003.1"/>
</dbReference>
<dbReference type="AlphaFoldDB" id="A0A6N8S864"/>
<evidence type="ECO:0000313" key="3">
    <source>
        <dbReference type="Proteomes" id="UP000435802"/>
    </source>
</evidence>
<feature type="domain" description="PTS EIIA type-2" evidence="1">
    <location>
        <begin position="5"/>
        <end position="146"/>
    </location>
</feature>
<comment type="caution">
    <text evidence="2">The sequence shown here is derived from an EMBL/GenBank/DDBJ whole genome shotgun (WGS) entry which is preliminary data.</text>
</comment>
<dbReference type="PANTHER" id="PTHR47738">
    <property type="entry name" value="PTS SYSTEM FRUCTOSE-LIKE EIIA COMPONENT-RELATED"/>
    <property type="match status" value="1"/>
</dbReference>
<dbReference type="PANTHER" id="PTHR47738:SF1">
    <property type="entry name" value="NITROGEN REGULATORY PROTEIN"/>
    <property type="match status" value="1"/>
</dbReference>
<dbReference type="GO" id="GO:0030295">
    <property type="term" value="F:protein kinase activator activity"/>
    <property type="evidence" value="ECO:0007669"/>
    <property type="project" value="TreeGrafter"/>
</dbReference>
<accession>A0A6N8S864</accession>
<dbReference type="PROSITE" id="PS51094">
    <property type="entry name" value="PTS_EIIA_TYPE_2"/>
    <property type="match status" value="1"/>
</dbReference>
<keyword evidence="3" id="KW-1185">Reference proteome</keyword>
<dbReference type="InterPro" id="IPR051541">
    <property type="entry name" value="PTS_SugarTrans_NitroReg"/>
</dbReference>
<evidence type="ECO:0000259" key="1">
    <source>
        <dbReference type="PROSITE" id="PS51094"/>
    </source>
</evidence>